<dbReference type="EMBL" id="JBHUII010000001">
    <property type="protein sequence ID" value="MFD2205106.1"/>
    <property type="molecule type" value="Genomic_DNA"/>
</dbReference>
<organism evidence="2 3">
    <name type="scientific">Kiloniella antarctica</name>
    <dbReference type="NCBI Taxonomy" id="1550907"/>
    <lineage>
        <taxon>Bacteria</taxon>
        <taxon>Pseudomonadati</taxon>
        <taxon>Pseudomonadota</taxon>
        <taxon>Alphaproteobacteria</taxon>
        <taxon>Rhodospirillales</taxon>
        <taxon>Kiloniellaceae</taxon>
        <taxon>Kiloniella</taxon>
    </lineage>
</organism>
<protein>
    <recommendedName>
        <fullName evidence="4">EAL domain-containing protein</fullName>
    </recommendedName>
</protein>
<name>A0ABW5BI14_9PROT</name>
<proteinExistence type="predicted"/>
<comment type="caution">
    <text evidence="2">The sequence shown here is derived from an EMBL/GenBank/DDBJ whole genome shotgun (WGS) entry which is preliminary data.</text>
</comment>
<feature type="region of interest" description="Disordered" evidence="1">
    <location>
        <begin position="420"/>
        <end position="439"/>
    </location>
</feature>
<gene>
    <name evidence="2" type="ORF">ACFSKO_05775</name>
</gene>
<dbReference type="InterPro" id="IPR035919">
    <property type="entry name" value="EAL_sf"/>
</dbReference>
<feature type="compositionally biased region" description="Basic and acidic residues" evidence="1">
    <location>
        <begin position="430"/>
        <end position="439"/>
    </location>
</feature>
<evidence type="ECO:0000256" key="1">
    <source>
        <dbReference type="SAM" id="MobiDB-lite"/>
    </source>
</evidence>
<evidence type="ECO:0000313" key="3">
    <source>
        <dbReference type="Proteomes" id="UP001597294"/>
    </source>
</evidence>
<evidence type="ECO:0008006" key="4">
    <source>
        <dbReference type="Google" id="ProtNLM"/>
    </source>
</evidence>
<dbReference type="RefSeq" id="WP_380249328.1">
    <property type="nucleotide sequence ID" value="NZ_JBHUII010000001.1"/>
</dbReference>
<sequence length="439" mass="50416">MNNSFSSSSPDGQFNQEKVFLDFVKRIGKQTEGRTAVHVHLSRLRPYHQRDHHLRIAQNACEELISRFSGTLFRLYNNDIVLFTTNATVAQIDETILRLRYLFSDDPMLAGDYNLDSDQFCSWYDIDRQYADVIALAIQKNEELETHLRREKAEAIATLSGKPPEKPTIPLMPSHLAVVTKAIDQADLSSLMKRQAIYLVNEGQKPEALFKELFFSIDQLQKTILPTHNLLSNRWLFQDLTRYLDKRMLVILRQNDDSTLSRSYSLNLNVATSLSDEFLKLDQALGDSARRSIVIEFQLLDVFADVGSFTFARDFLKERGYKICLDGITHLSLPMIDRRKMGFDLVKLQWNQDLTKFLSTARGEEIRTTVKNVDPNRMILCHCGAEEAIATGRDLGIKLMQGFYIDQFVRGWKRTTSEESQNLANAMGRHRAEADHTPE</sequence>
<dbReference type="Proteomes" id="UP001597294">
    <property type="component" value="Unassembled WGS sequence"/>
</dbReference>
<dbReference type="SUPFAM" id="SSF141868">
    <property type="entry name" value="EAL domain-like"/>
    <property type="match status" value="1"/>
</dbReference>
<reference evidence="3" key="1">
    <citation type="journal article" date="2019" name="Int. J. Syst. Evol. Microbiol.">
        <title>The Global Catalogue of Microorganisms (GCM) 10K type strain sequencing project: providing services to taxonomists for standard genome sequencing and annotation.</title>
        <authorList>
            <consortium name="The Broad Institute Genomics Platform"/>
            <consortium name="The Broad Institute Genome Sequencing Center for Infectious Disease"/>
            <person name="Wu L."/>
            <person name="Ma J."/>
        </authorList>
    </citation>
    <scope>NUCLEOTIDE SEQUENCE [LARGE SCALE GENOMIC DNA]</scope>
    <source>
        <strain evidence="3">CGMCC 4.7192</strain>
    </source>
</reference>
<keyword evidence="3" id="KW-1185">Reference proteome</keyword>
<evidence type="ECO:0000313" key="2">
    <source>
        <dbReference type="EMBL" id="MFD2205106.1"/>
    </source>
</evidence>
<accession>A0ABW5BI14</accession>